<dbReference type="Proteomes" id="UP001266305">
    <property type="component" value="Unassembled WGS sequence"/>
</dbReference>
<dbReference type="InterPro" id="IPR001298">
    <property type="entry name" value="Filamin/ABP280_rpt"/>
</dbReference>
<protein>
    <recommendedName>
        <fullName evidence="7">Filamin B</fullName>
    </recommendedName>
</protein>
<feature type="repeat" description="Filamin" evidence="3">
    <location>
        <begin position="378"/>
        <end position="453"/>
    </location>
</feature>
<dbReference type="InterPro" id="IPR017868">
    <property type="entry name" value="Filamin/ABP280_repeat-like"/>
</dbReference>
<feature type="repeat" description="Filamin" evidence="3">
    <location>
        <begin position="546"/>
        <end position="644"/>
    </location>
</feature>
<sequence>MAFLHGWWRELPDAVLFGDLTLISQDSKNLRTLFAEVEASKLNKICHRYPYILIHWTQLLCATGQTHQKLFDQNPSRWTLGCFRFAQLQMAPVKATDGEVTAVEEAPITFASPSVLHESSAVVSVITLGAVTEEAYVPVSDMNGLGFKPFDLVIPFAVRKGEITGEVHMPSGKMATPEIVDNKDGTVTVRYAPTEVGLHEMHIKYMGSHIPGGGSCQQAGECSVGTSVKPNSLGPQQFQLISKRDDVISVLGHSHSVSLWEAPNLWTESPLQFYVNYPNSGSVSAYGPGLVYGVANKTATFTIVTEDAGEGGLDLAIEGPSKAEISCIDNKDGTCTVTYLPTLPGDYSILVKYNDKHIPGSPFTAKITDDSRRCSQVKLGSAADFLLDISETDLSSLTASIKAPSGRDEPCLLKRLPNNHIGISFIPREVGEHLVSIKKNGNHVANSPVSIMVVQSEIGDARRAKVYGRGLSEGRTFEMSDFIVDTRDAGYGGISLAVEGPSKVDIQTEDLEDGTCKVSYFPTVPGVYIVSTKFADEHVPGSPFTVKISGEGRVKESITRTSRAPSVATVGSICDLNLKIPEINSSDMSAQVTSPSGRVTEAEIVPMGKNSHCVRFVPQEMGVHTVSVKYRGQHVTGSPFQFTVGPLGEGGAHKVRAGGPGLERGEAGVPAEFSIWTREAGAGGLSIAVEGPSKAEITFDDHKNGSCGVSYIAQEPGNYEVSIKFNDEHIPESPYLVPVIAPSDDARRLTVMSLQVRRKEASISLASGQPGCKQNPNQTHSPHIEAASSREYQGS</sequence>
<comment type="caution">
    <text evidence="5">The sequence shown here is derived from an EMBL/GenBank/DDBJ whole genome shotgun (WGS) entry which is preliminary data.</text>
</comment>
<evidence type="ECO:0000256" key="4">
    <source>
        <dbReference type="SAM" id="MobiDB-lite"/>
    </source>
</evidence>
<feature type="repeat" description="Filamin" evidence="3">
    <location>
        <begin position="161"/>
        <end position="212"/>
    </location>
</feature>
<organism evidence="5 6">
    <name type="scientific">Saguinus oedipus</name>
    <name type="common">Cotton-top tamarin</name>
    <name type="synonym">Oedipomidas oedipus</name>
    <dbReference type="NCBI Taxonomy" id="9490"/>
    <lineage>
        <taxon>Eukaryota</taxon>
        <taxon>Metazoa</taxon>
        <taxon>Chordata</taxon>
        <taxon>Craniata</taxon>
        <taxon>Vertebrata</taxon>
        <taxon>Euteleostomi</taxon>
        <taxon>Mammalia</taxon>
        <taxon>Eutheria</taxon>
        <taxon>Euarchontoglires</taxon>
        <taxon>Primates</taxon>
        <taxon>Haplorrhini</taxon>
        <taxon>Platyrrhini</taxon>
        <taxon>Cebidae</taxon>
        <taxon>Callitrichinae</taxon>
        <taxon>Saguinus</taxon>
    </lineage>
</organism>
<dbReference type="EMBL" id="JASSZA010000016">
    <property type="protein sequence ID" value="KAK2091646.1"/>
    <property type="molecule type" value="Genomic_DNA"/>
</dbReference>
<evidence type="ECO:0000313" key="5">
    <source>
        <dbReference type="EMBL" id="KAK2091646.1"/>
    </source>
</evidence>
<comment type="similarity">
    <text evidence="1">Belongs to the filamin family.</text>
</comment>
<dbReference type="PANTHER" id="PTHR38537">
    <property type="entry name" value="JITTERBUG, ISOFORM N"/>
    <property type="match status" value="1"/>
</dbReference>
<dbReference type="Pfam" id="PF00630">
    <property type="entry name" value="Filamin"/>
    <property type="match status" value="6"/>
</dbReference>
<dbReference type="InterPro" id="IPR044801">
    <property type="entry name" value="Filamin"/>
</dbReference>
<keyword evidence="6" id="KW-1185">Reference proteome</keyword>
<dbReference type="InterPro" id="IPR014756">
    <property type="entry name" value="Ig_E-set"/>
</dbReference>
<feature type="repeat" description="Filamin" evidence="3">
    <location>
        <begin position="647"/>
        <end position="739"/>
    </location>
</feature>
<evidence type="ECO:0000256" key="1">
    <source>
        <dbReference type="ARBA" id="ARBA00009238"/>
    </source>
</evidence>
<proteinExistence type="inferred from homology"/>
<dbReference type="PROSITE" id="PS50194">
    <property type="entry name" value="FILAMIN_REPEAT"/>
    <property type="match status" value="6"/>
</dbReference>
<feature type="region of interest" description="Disordered" evidence="4">
    <location>
        <begin position="764"/>
        <end position="795"/>
    </location>
</feature>
<feature type="compositionally biased region" description="Polar residues" evidence="4">
    <location>
        <begin position="764"/>
        <end position="781"/>
    </location>
</feature>
<evidence type="ECO:0000313" key="6">
    <source>
        <dbReference type="Proteomes" id="UP001266305"/>
    </source>
</evidence>
<name>A0ABQ9U3Q1_SAGOE</name>
<dbReference type="Gene3D" id="2.60.40.10">
    <property type="entry name" value="Immunoglobulins"/>
    <property type="match status" value="6"/>
</dbReference>
<feature type="repeat" description="Filamin" evidence="3">
    <location>
        <begin position="456"/>
        <end position="548"/>
    </location>
</feature>
<accession>A0ABQ9U3Q1</accession>
<gene>
    <name evidence="5" type="ORF">P7K49_030930</name>
</gene>
<dbReference type="PANTHER" id="PTHR38537:SF7">
    <property type="entry name" value="FILAMIN-B"/>
    <property type="match status" value="1"/>
</dbReference>
<dbReference type="InterPro" id="IPR013783">
    <property type="entry name" value="Ig-like_fold"/>
</dbReference>
<evidence type="ECO:0000256" key="2">
    <source>
        <dbReference type="ARBA" id="ARBA00022737"/>
    </source>
</evidence>
<feature type="repeat" description="Filamin" evidence="3">
    <location>
        <begin position="275"/>
        <end position="367"/>
    </location>
</feature>
<dbReference type="SMART" id="SM00557">
    <property type="entry name" value="IG_FLMN"/>
    <property type="match status" value="6"/>
</dbReference>
<evidence type="ECO:0000256" key="3">
    <source>
        <dbReference type="PROSITE-ProRule" id="PRU00087"/>
    </source>
</evidence>
<reference evidence="5 6" key="1">
    <citation type="submission" date="2023-05" db="EMBL/GenBank/DDBJ databases">
        <title>B98-5 Cell Line De Novo Hybrid Assembly: An Optical Mapping Approach.</title>
        <authorList>
            <person name="Kananen K."/>
            <person name="Auerbach J.A."/>
            <person name="Kautto E."/>
            <person name="Blachly J.S."/>
        </authorList>
    </citation>
    <scope>NUCLEOTIDE SEQUENCE [LARGE SCALE GENOMIC DNA]</scope>
    <source>
        <strain evidence="5">B95-8</strain>
        <tissue evidence="5">Cell line</tissue>
    </source>
</reference>
<dbReference type="SUPFAM" id="SSF81296">
    <property type="entry name" value="E set domains"/>
    <property type="match status" value="6"/>
</dbReference>
<evidence type="ECO:0008006" key="7">
    <source>
        <dbReference type="Google" id="ProtNLM"/>
    </source>
</evidence>
<keyword evidence="2" id="KW-0677">Repeat</keyword>